<dbReference type="InterPro" id="IPR050271">
    <property type="entry name" value="UDP-glycosyltransferase"/>
</dbReference>
<protein>
    <recommendedName>
        <fullName evidence="2">glucuronosyltransferase</fullName>
        <ecNumber evidence="2">2.4.1.17</ecNumber>
    </recommendedName>
</protein>
<name>A0A914EE61_9BILA</name>
<evidence type="ECO:0000313" key="6">
    <source>
        <dbReference type="Proteomes" id="UP000887540"/>
    </source>
</evidence>
<dbReference type="PANTHER" id="PTHR48043">
    <property type="entry name" value="EG:EG0003.4 PROTEIN-RELATED"/>
    <property type="match status" value="1"/>
</dbReference>
<evidence type="ECO:0000256" key="3">
    <source>
        <dbReference type="ARBA" id="ARBA00022676"/>
    </source>
</evidence>
<dbReference type="CDD" id="cd03784">
    <property type="entry name" value="GT1_Gtf-like"/>
    <property type="match status" value="1"/>
</dbReference>
<dbReference type="EC" id="2.4.1.17" evidence="2"/>
<evidence type="ECO:0000256" key="4">
    <source>
        <dbReference type="ARBA" id="ARBA00022679"/>
    </source>
</evidence>
<dbReference type="Proteomes" id="UP000887540">
    <property type="component" value="Unplaced"/>
</dbReference>
<organism evidence="6 7">
    <name type="scientific">Acrobeloides nanus</name>
    <dbReference type="NCBI Taxonomy" id="290746"/>
    <lineage>
        <taxon>Eukaryota</taxon>
        <taxon>Metazoa</taxon>
        <taxon>Ecdysozoa</taxon>
        <taxon>Nematoda</taxon>
        <taxon>Chromadorea</taxon>
        <taxon>Rhabditida</taxon>
        <taxon>Tylenchina</taxon>
        <taxon>Cephalobomorpha</taxon>
        <taxon>Cephaloboidea</taxon>
        <taxon>Cephalobidae</taxon>
        <taxon>Acrobeloides</taxon>
    </lineage>
</organism>
<dbReference type="GO" id="GO:0015020">
    <property type="term" value="F:glucuronosyltransferase activity"/>
    <property type="evidence" value="ECO:0007669"/>
    <property type="project" value="UniProtKB-EC"/>
</dbReference>
<evidence type="ECO:0000313" key="7">
    <source>
        <dbReference type="WBParaSite" id="ACRNAN_scaffold7600.g29855.t1"/>
    </source>
</evidence>
<comment type="catalytic activity">
    <reaction evidence="5">
        <text>glucuronate acceptor + UDP-alpha-D-glucuronate = acceptor beta-D-glucuronoside + UDP + H(+)</text>
        <dbReference type="Rhea" id="RHEA:21032"/>
        <dbReference type="ChEBI" id="CHEBI:15378"/>
        <dbReference type="ChEBI" id="CHEBI:58052"/>
        <dbReference type="ChEBI" id="CHEBI:58223"/>
        <dbReference type="ChEBI" id="CHEBI:132367"/>
        <dbReference type="ChEBI" id="CHEBI:132368"/>
        <dbReference type="EC" id="2.4.1.17"/>
    </reaction>
</comment>
<dbReference type="AlphaFoldDB" id="A0A914EE61"/>
<dbReference type="PANTHER" id="PTHR48043:SF145">
    <property type="entry name" value="FI06409P-RELATED"/>
    <property type="match status" value="1"/>
</dbReference>
<dbReference type="Gene3D" id="3.40.50.2000">
    <property type="entry name" value="Glycogen Phosphorylase B"/>
    <property type="match status" value="2"/>
</dbReference>
<accession>A0A914EE61</accession>
<sequence length="528" mass="59164">MIGDIPPLSYTGRAKNLFLNILSKYMMLNFLQSIEEVVRPIVRPDFNAEEQLGKSAFVLVNVDEHVDFNRPISHKVVYIGGFGQTNPKPLEPKYEQILNSSEKGVVLISFGSVAQSYLMPPEMKKKFLEAFAEFPDVTFLWKYEKDEDNVAAGYENVITGKWLPQTDLLVIERPVDFEITASMADMQGDIWAVKDQDFGDMQKMVKILSTAHSTLCKHQLQDTKLMNQLRQEKFDLALGETFDSCYYGVIEHIGIKNHVTVFSSAFLDIAGSMMGIPSSPSHLPGMIGDVPPLSYTGRAKNLLMNVLSQYLMAKAFLQPIEEVVRPIVRPDFVVEEQLGKSAFVLVNVDEHVDFNRPISHKVVYIGGFGQTNPKPLEPKYEQIMSSSKKGVVLVSFGSVAQSYLMPQEMKKKFLEAFAEFPDVTFLWKYEKDEDNVAAGYENVITGKWLPQTDLLVHPKLLAFISHGGANSIAEATVTGVPIICIPLFGDQPRNGLVVEYRKVGVNLNKKEVMEGKLADALHQVLDDD</sequence>
<keyword evidence="6" id="KW-1185">Reference proteome</keyword>
<dbReference type="InterPro" id="IPR002213">
    <property type="entry name" value="UDP_glucos_trans"/>
</dbReference>
<proteinExistence type="inferred from homology"/>
<dbReference type="FunFam" id="3.40.50.2000:FF:000021">
    <property type="entry name" value="UDP-glucuronosyltransferase"/>
    <property type="match status" value="1"/>
</dbReference>
<dbReference type="Pfam" id="PF00201">
    <property type="entry name" value="UDPGT"/>
    <property type="match status" value="2"/>
</dbReference>
<evidence type="ECO:0000256" key="1">
    <source>
        <dbReference type="ARBA" id="ARBA00009995"/>
    </source>
</evidence>
<reference evidence="7" key="1">
    <citation type="submission" date="2022-11" db="UniProtKB">
        <authorList>
            <consortium name="WormBaseParasite"/>
        </authorList>
    </citation>
    <scope>IDENTIFICATION</scope>
</reference>
<dbReference type="SUPFAM" id="SSF53756">
    <property type="entry name" value="UDP-Glycosyltransferase/glycogen phosphorylase"/>
    <property type="match status" value="2"/>
</dbReference>
<keyword evidence="4" id="KW-0808">Transferase</keyword>
<keyword evidence="3" id="KW-0328">Glycosyltransferase</keyword>
<dbReference type="WBParaSite" id="ACRNAN_scaffold7600.g29855.t1">
    <property type="protein sequence ID" value="ACRNAN_scaffold7600.g29855.t1"/>
    <property type="gene ID" value="ACRNAN_scaffold7600.g29855"/>
</dbReference>
<evidence type="ECO:0000256" key="5">
    <source>
        <dbReference type="ARBA" id="ARBA00047475"/>
    </source>
</evidence>
<comment type="similarity">
    <text evidence="1">Belongs to the UDP-glycosyltransferase family.</text>
</comment>
<evidence type="ECO:0000256" key="2">
    <source>
        <dbReference type="ARBA" id="ARBA00012544"/>
    </source>
</evidence>